<dbReference type="AlphaFoldDB" id="A0A7W7HQK1"/>
<name>A0A7W7HQK1_9ACTN</name>
<gene>
    <name evidence="9" type="ORF">Alo02nite_91600</name>
    <name evidence="10" type="ORF">BJ964_008996</name>
</gene>
<keyword evidence="5 7" id="KW-1133">Transmembrane helix</keyword>
<dbReference type="PANTHER" id="PTHR33406">
    <property type="entry name" value="MEMBRANE PROTEIN MJ1562-RELATED"/>
    <property type="match status" value="1"/>
</dbReference>
<keyword evidence="3" id="KW-1003">Cell membrane</keyword>
<evidence type="ECO:0000256" key="6">
    <source>
        <dbReference type="ARBA" id="ARBA00023136"/>
    </source>
</evidence>
<dbReference type="InterPro" id="IPR000731">
    <property type="entry name" value="SSD"/>
</dbReference>
<keyword evidence="4 7" id="KW-0812">Transmembrane</keyword>
<dbReference type="GO" id="GO:0005886">
    <property type="term" value="C:plasma membrane"/>
    <property type="evidence" value="ECO:0007669"/>
    <property type="project" value="UniProtKB-SubCell"/>
</dbReference>
<evidence type="ECO:0000313" key="12">
    <source>
        <dbReference type="Proteomes" id="UP000631312"/>
    </source>
</evidence>
<feature type="transmembrane region" description="Helical" evidence="7">
    <location>
        <begin position="580"/>
        <end position="598"/>
    </location>
</feature>
<keyword evidence="12" id="KW-1185">Reference proteome</keyword>
<feature type="transmembrane region" description="Helical" evidence="7">
    <location>
        <begin position="234"/>
        <end position="255"/>
    </location>
</feature>
<evidence type="ECO:0000256" key="1">
    <source>
        <dbReference type="ARBA" id="ARBA00004651"/>
    </source>
</evidence>
<accession>A0A7W7HQK1</accession>
<dbReference type="EMBL" id="BOMP01000196">
    <property type="protein sequence ID" value="GIE46262.1"/>
    <property type="molecule type" value="Genomic_DNA"/>
</dbReference>
<comment type="similarity">
    <text evidence="2">Belongs to the resistance-nodulation-cell division (RND) (TC 2.A.6) family. MmpL subfamily.</text>
</comment>
<feature type="domain" description="SSD" evidence="8">
    <location>
        <begin position="198"/>
        <end position="330"/>
    </location>
</feature>
<evidence type="ECO:0000256" key="7">
    <source>
        <dbReference type="SAM" id="Phobius"/>
    </source>
</evidence>
<dbReference type="Pfam" id="PF03176">
    <property type="entry name" value="MMPL"/>
    <property type="match status" value="2"/>
</dbReference>
<organism evidence="10 11">
    <name type="scientific">Actinoplanes lobatus</name>
    <dbReference type="NCBI Taxonomy" id="113568"/>
    <lineage>
        <taxon>Bacteria</taxon>
        <taxon>Bacillati</taxon>
        <taxon>Actinomycetota</taxon>
        <taxon>Actinomycetes</taxon>
        <taxon>Micromonosporales</taxon>
        <taxon>Micromonosporaceae</taxon>
        <taxon>Actinoplanes</taxon>
    </lineage>
</organism>
<evidence type="ECO:0000313" key="10">
    <source>
        <dbReference type="EMBL" id="MBB4754835.1"/>
    </source>
</evidence>
<protein>
    <submittedName>
        <fullName evidence="9">Membrane protein</fullName>
    </submittedName>
    <submittedName>
        <fullName evidence="10">RND superfamily putative drug exporter</fullName>
    </submittedName>
</protein>
<dbReference type="EMBL" id="JACHNC010000001">
    <property type="protein sequence ID" value="MBB4754835.1"/>
    <property type="molecule type" value="Genomic_DNA"/>
</dbReference>
<reference evidence="9 12" key="2">
    <citation type="submission" date="2021-01" db="EMBL/GenBank/DDBJ databases">
        <title>Whole genome shotgun sequence of Actinoplanes lobatus NBRC 12513.</title>
        <authorList>
            <person name="Komaki H."/>
            <person name="Tamura T."/>
        </authorList>
    </citation>
    <scope>NUCLEOTIDE SEQUENCE [LARGE SCALE GENOMIC DNA]</scope>
    <source>
        <strain evidence="9 12">NBRC 12513</strain>
    </source>
</reference>
<feature type="transmembrane region" description="Helical" evidence="7">
    <location>
        <begin position="367"/>
        <end position="386"/>
    </location>
</feature>
<feature type="transmembrane region" description="Helical" evidence="7">
    <location>
        <begin position="305"/>
        <end position="331"/>
    </location>
</feature>
<evidence type="ECO:0000256" key="3">
    <source>
        <dbReference type="ARBA" id="ARBA00022475"/>
    </source>
</evidence>
<evidence type="ECO:0000313" key="9">
    <source>
        <dbReference type="EMBL" id="GIE46262.1"/>
    </source>
</evidence>
<dbReference type="SUPFAM" id="SSF82866">
    <property type="entry name" value="Multidrug efflux transporter AcrB transmembrane domain"/>
    <property type="match status" value="2"/>
</dbReference>
<feature type="transmembrane region" description="Helical" evidence="7">
    <location>
        <begin position="175"/>
        <end position="195"/>
    </location>
</feature>
<feature type="transmembrane region" description="Helical" evidence="7">
    <location>
        <begin position="660"/>
        <end position="685"/>
    </location>
</feature>
<feature type="transmembrane region" description="Helical" evidence="7">
    <location>
        <begin position="202"/>
        <end position="222"/>
    </location>
</feature>
<feature type="transmembrane region" description="Helical" evidence="7">
    <location>
        <begin position="629"/>
        <end position="648"/>
    </location>
</feature>
<feature type="transmembrane region" description="Helical" evidence="7">
    <location>
        <begin position="267"/>
        <end position="299"/>
    </location>
</feature>
<feature type="transmembrane region" description="Helical" evidence="7">
    <location>
        <begin position="543"/>
        <end position="568"/>
    </location>
</feature>
<keyword evidence="6 7" id="KW-0472">Membrane</keyword>
<evidence type="ECO:0000256" key="2">
    <source>
        <dbReference type="ARBA" id="ARBA00010157"/>
    </source>
</evidence>
<dbReference type="InterPro" id="IPR004869">
    <property type="entry name" value="MMPL_dom"/>
</dbReference>
<feature type="transmembrane region" description="Helical" evidence="7">
    <location>
        <begin position="517"/>
        <end position="536"/>
    </location>
</feature>
<dbReference type="InterPro" id="IPR050545">
    <property type="entry name" value="Mycobact_MmpL"/>
</dbReference>
<dbReference type="PANTHER" id="PTHR33406:SF11">
    <property type="entry name" value="MEMBRANE PROTEIN SCO6666-RELATED"/>
    <property type="match status" value="1"/>
</dbReference>
<evidence type="ECO:0000256" key="4">
    <source>
        <dbReference type="ARBA" id="ARBA00022692"/>
    </source>
</evidence>
<dbReference type="PROSITE" id="PS50156">
    <property type="entry name" value="SSD"/>
    <property type="match status" value="1"/>
</dbReference>
<evidence type="ECO:0000259" key="8">
    <source>
        <dbReference type="PROSITE" id="PS50156"/>
    </source>
</evidence>
<evidence type="ECO:0000256" key="5">
    <source>
        <dbReference type="ARBA" id="ARBA00022989"/>
    </source>
</evidence>
<dbReference type="Proteomes" id="UP000631312">
    <property type="component" value="Unassembled WGS sequence"/>
</dbReference>
<evidence type="ECO:0000313" key="11">
    <source>
        <dbReference type="Proteomes" id="UP000590511"/>
    </source>
</evidence>
<comment type="subcellular location">
    <subcellularLocation>
        <location evidence="1">Cell membrane</location>
        <topology evidence="1">Multi-pass membrane protein</topology>
    </subcellularLocation>
</comment>
<dbReference type="Proteomes" id="UP000590511">
    <property type="component" value="Unassembled WGS sequence"/>
</dbReference>
<dbReference type="RefSeq" id="WP_188126329.1">
    <property type="nucleotide sequence ID" value="NZ_BOMP01000196.1"/>
</dbReference>
<dbReference type="Gene3D" id="1.20.1640.10">
    <property type="entry name" value="Multidrug efflux transporter AcrB transmembrane domain"/>
    <property type="match status" value="2"/>
</dbReference>
<reference evidence="10 11" key="1">
    <citation type="submission" date="2020-08" db="EMBL/GenBank/DDBJ databases">
        <title>Sequencing the genomes of 1000 actinobacteria strains.</title>
        <authorList>
            <person name="Klenk H.-P."/>
        </authorList>
    </citation>
    <scope>NUCLEOTIDE SEQUENCE [LARGE SCALE GENOMIC DNA]</scope>
    <source>
        <strain evidence="10 11">DSM 43150</strain>
    </source>
</reference>
<comment type="caution">
    <text evidence="10">The sequence shown here is derived from an EMBL/GenBank/DDBJ whole genome shotgun (WGS) entry which is preliminary data.</text>
</comment>
<sequence length="728" mass="74719">MATLLHRLGLASVRHRILVTVAWLVALVAVGVGAGTLSGATANTFSIPGQESTTALALMKERFGEASAGAVVQVVMAAPPGQKITDPANATEVTRIVAVLGKLPGAAGASNPLDPEAPAVSRDQTAAYSSIRYPVQPSEVTDEQREAVTAAIEQARTGGLTVEARGEALSNPADIGGASEILGVVVALLVLALTYRSLVAAGMNLLTAIVGVGIGAAGLVTLTGFTELQSTTPILAVMLGLAVGIDYALFIITRFRHELRRGLSVEAAAAMAVGTAGAAVVTAGLTVVIALVGLSVVGIPFLSEMGIAAAATIVIAVLVAITLVPAILGFIGVRALPRKLRGVPATSDVSDGRGFIRGWANLVTRHSWLSLIVAVAALAVVAVPFFSMKTTLAQRAAEGTTQARAQAIIDTRFGPGVSSPLLVLIDGPDSVRFAPRVQKHLTEVLPKGTLVLPPQPNQDGSAALVTIIPVTGPEDDRTVAVVHAIRDSVEGGEGSVVYVTGNTAVSIDVSQKLNDALPVYLGLVVGLAFVLLVLVFRSLLVPVVGVLGFLLTIGAAFGATVAVFQWGWAADAVNAGSTGPILSLAPIIIVGILFGLAMDYQVFLVSRMHEAHAHGAAPREAIVTGFRQAAPVVIAAATIMFAVFAAFVPEGNDTIKPIAFALAVGIAFDAFIVRMIAVPAALALLGSSAWWLPAWLRWLPELDVEGAALERHPPSVDPLPSEPAVTSA</sequence>
<proteinExistence type="inferred from homology"/>